<name>A0A7S6U312_9CAUD</name>
<evidence type="ECO:0000313" key="2">
    <source>
        <dbReference type="Proteomes" id="UP000593603"/>
    </source>
</evidence>
<protein>
    <submittedName>
        <fullName evidence="1">Tail knob protein</fullName>
    </submittedName>
</protein>
<dbReference type="InterPro" id="IPR058003">
    <property type="entry name" value="Phage_gp12"/>
</dbReference>
<evidence type="ECO:0000313" key="1">
    <source>
        <dbReference type="EMBL" id="QOV06121.1"/>
    </source>
</evidence>
<dbReference type="Pfam" id="PF25675">
    <property type="entry name" value="Phage_nozzle"/>
    <property type="match status" value="1"/>
</dbReference>
<dbReference type="EMBL" id="MT708545">
    <property type="protein sequence ID" value="QOV06121.1"/>
    <property type="molecule type" value="Genomic_DNA"/>
</dbReference>
<accession>A0A7S6U312</accession>
<proteinExistence type="predicted"/>
<sequence>MRAEGGSPNLINGVSRQPAEVRLPSQLEESVNQFPTVTRGLVPRNPARLKGVMASTQPENSTTHLIDRDDAEQYVVTVNPNGVEVTDLSGNVKAVNAPSGWGYLAGAQDGDLEALTVADHTFILNKRKVVQKSAELTPDFPKDGLIHIVQGDYHNEYTILINGQQSARYNTEGGPYDNEVNARSAERGARTSVIASFLATGNPPSGQVTLPGAAQAHLVGSLGTTYWNIQVLDNVIYLRNLTGANFSLDVKAGGETKARAHKDVSSDFSELPRKAPHGFSIKISGSEDTRYDDHYVRFDHPSGSAQGRWKETVAPSIPYKLDPTTMPHILVREANGTFTFKPATWGNREVGDLETNPWPSFVDRTIDGMVFFKNRVGFISGESCSMSRHGDFFNFFIESILTQLDTDPVDIAISYPEISNINYAVPFSGEMIMFTTSVPFRLASGELFTPKSANFEHVLSNSVSSKVRPVTAGKYLYFVNDAESGCFVHEFAYDREVGIKEAPCISDHVNGYIPSGVRLMAAEEDLNTLVLVSEKDPNTIYLYKWLWIGTNKAQSAWQKWTLDAPIVGFKFYGEELVVVTKRATSREILSINCHEAWQDAGSTIYLDRRVEVTGVYNSTNDSTTWTLPYPASGAKIVTKSPYGLQPTFLQYAGNQVAAPGNLAGAAFAGFEYESSGQLSPLHYRPPQRDGGYGNAEAGMETTIANVIFQCNDTVHLDVSLERDYRKPFLYRLSSALIGTKTGRLGVLVLGTIKKALSVMAKSDDFRLIFKNRGPYAYSVQSYKWTGEVRPISY</sequence>
<gene>
    <name evidence="1" type="ORF">CPT_Pasto_047</name>
</gene>
<dbReference type="Proteomes" id="UP000593603">
    <property type="component" value="Segment"/>
</dbReference>
<keyword evidence="2" id="KW-1185">Reference proteome</keyword>
<reference evidence="1 2" key="1">
    <citation type="submission" date="2020-07" db="EMBL/GenBank/DDBJ databases">
        <title>Complete genome sequence of Rhizobium japonicum phage Pasto.</title>
        <authorList>
            <person name="Manuel N.S."/>
            <person name="Ravindran A."/>
            <person name="Newkirk H."/>
            <person name="Gonzalez C."/>
            <person name="Young R."/>
            <person name="Liu M."/>
        </authorList>
    </citation>
    <scope>NUCLEOTIDE SEQUENCE [LARGE SCALE GENOMIC DNA]</scope>
</reference>
<organism evidence="1 2">
    <name type="scientific">Rhizobium phage Pasto</name>
    <dbReference type="NCBI Taxonomy" id="2767575"/>
    <lineage>
        <taxon>Viruses</taxon>
        <taxon>Duplodnaviria</taxon>
        <taxon>Heunggongvirae</taxon>
        <taxon>Uroviricota</taxon>
        <taxon>Caudoviricetes</taxon>
        <taxon>Autographivirales</taxon>
        <taxon>Autographivirales incertae sedis</taxon>
        <taxon>Pastovirus</taxon>
        <taxon>Pastovirus pasto</taxon>
    </lineage>
</organism>